<evidence type="ECO:0000313" key="6">
    <source>
        <dbReference type="EMBL" id="USQ77325.1"/>
    </source>
</evidence>
<evidence type="ECO:0000256" key="4">
    <source>
        <dbReference type="ARBA" id="ARBA00023014"/>
    </source>
</evidence>
<dbReference type="InterPro" id="IPR012292">
    <property type="entry name" value="Globin/Proto"/>
</dbReference>
<dbReference type="SMART" id="SM00704">
    <property type="entry name" value="ZnF_CDGSH"/>
    <property type="match status" value="2"/>
</dbReference>
<feature type="domain" description="Iron-binding zinc finger CDGSH type" evidence="5">
    <location>
        <begin position="315"/>
        <end position="352"/>
    </location>
</feature>
<dbReference type="Proteomes" id="UP001056535">
    <property type="component" value="Chromosome"/>
</dbReference>
<gene>
    <name evidence="6" type="ORF">NF557_05270</name>
</gene>
<evidence type="ECO:0000259" key="5">
    <source>
        <dbReference type="SMART" id="SM00704"/>
    </source>
</evidence>
<dbReference type="Pfam" id="PF06902">
    <property type="entry name" value="Fer4_19"/>
    <property type="match status" value="1"/>
</dbReference>
<name>A0ABY4YLD6_9MICO</name>
<keyword evidence="7" id="KW-1185">Reference proteome</keyword>
<dbReference type="Gene3D" id="3.40.5.90">
    <property type="entry name" value="CDGSH iron-sulfur domain, mitoNEET-type"/>
    <property type="match status" value="2"/>
</dbReference>
<dbReference type="PANTHER" id="PTHR46491">
    <property type="entry name" value="CDGSH IRON SULFUR DOMAIN PROTEIN HOMOLOG"/>
    <property type="match status" value="1"/>
</dbReference>
<keyword evidence="1" id="KW-0001">2Fe-2S</keyword>
<dbReference type="Pfam" id="PF09360">
    <property type="entry name" value="zf-CDGSH"/>
    <property type="match status" value="2"/>
</dbReference>
<dbReference type="SUPFAM" id="SSF46458">
    <property type="entry name" value="Globin-like"/>
    <property type="match status" value="1"/>
</dbReference>
<evidence type="ECO:0000256" key="3">
    <source>
        <dbReference type="ARBA" id="ARBA00023004"/>
    </source>
</evidence>
<dbReference type="InterPro" id="IPR018967">
    <property type="entry name" value="FeS-contain_CDGSH-typ"/>
</dbReference>
<keyword evidence="4" id="KW-0411">Iron-sulfur</keyword>
<dbReference type="RefSeq" id="WP_252622334.1">
    <property type="nucleotide sequence ID" value="NZ_CP099490.1"/>
</dbReference>
<organism evidence="6 7">
    <name type="scientific">Ornithinimicrobium cryptoxanthini</name>
    <dbReference type="NCBI Taxonomy" id="2934161"/>
    <lineage>
        <taxon>Bacteria</taxon>
        <taxon>Bacillati</taxon>
        <taxon>Actinomycetota</taxon>
        <taxon>Actinomycetes</taxon>
        <taxon>Micrococcales</taxon>
        <taxon>Ornithinimicrobiaceae</taxon>
        <taxon>Ornithinimicrobium</taxon>
    </lineage>
</organism>
<evidence type="ECO:0000256" key="1">
    <source>
        <dbReference type="ARBA" id="ARBA00022714"/>
    </source>
</evidence>
<proteinExistence type="predicted"/>
<feature type="domain" description="Iron-binding zinc finger CDGSH type" evidence="5">
    <location>
        <begin position="156"/>
        <end position="195"/>
    </location>
</feature>
<evidence type="ECO:0000313" key="7">
    <source>
        <dbReference type="Proteomes" id="UP001056535"/>
    </source>
</evidence>
<keyword evidence="2" id="KW-0479">Metal-binding</keyword>
<evidence type="ECO:0000256" key="2">
    <source>
        <dbReference type="ARBA" id="ARBA00022723"/>
    </source>
</evidence>
<dbReference type="InterPro" id="IPR009050">
    <property type="entry name" value="Globin-like_sf"/>
</dbReference>
<dbReference type="EMBL" id="CP099490">
    <property type="protein sequence ID" value="USQ77325.1"/>
    <property type="molecule type" value="Genomic_DNA"/>
</dbReference>
<dbReference type="InterPro" id="IPR010693">
    <property type="entry name" value="Divergent_4Fe-4S_mono-cluster"/>
</dbReference>
<keyword evidence="3" id="KW-0408">Iron</keyword>
<dbReference type="PANTHER" id="PTHR46491:SF3">
    <property type="entry name" value="CDGSH IRON-SULFUR DOMAIN-CONTAINING PROTEIN 3, MITOCHONDRIAL"/>
    <property type="match status" value="1"/>
</dbReference>
<reference evidence="6" key="1">
    <citation type="submission" date="2022-06" db="EMBL/GenBank/DDBJ databases">
        <title>Ornithinimicrobium JY.X270.</title>
        <authorList>
            <person name="Huang Y."/>
        </authorList>
    </citation>
    <scope>NUCLEOTIDE SEQUENCE</scope>
    <source>
        <strain evidence="6">JY.X270</strain>
    </source>
</reference>
<sequence>MNPPLPGATAAQLQSAIAQIQELRGAWPEGATALADRVLRPLGTLLGLEHRPTDSREATGAVAIPAEPTDGWHESLSALTESVSATVGELGTQTAPPALLEAAAGLLDLDLRVRRSRGAGPDDIEDRVDELRRAQGLRRAAIRVAHNGPYLIHGAAIVDHLGVPVETPPLAALCRCGRSQDQPWCDGAHDSCGFTDELHPGRVADRRDVYVGVGITVLDNRGICAHSGVCTDTLPGVFHTSSSGQPFVTPSGGRVDDIIRVVRSCPSGALSLSLRGPVHEDREIVDQDRKAQVRVTRDGPYVVVGSVPLLDDAGEPVARLRGASLEHYALCRCGHSQNKPFCSGMHWYANFTDPAAPPSPSLFEWAGGYPALLRTSTFFWEKHVPQDPVLAPLFAQMPPKLPVRLASWLSEVFGGPELYTETFDDAGTHLANVVTEEQRARWVAALVAAADEAVLPADAAFRSAFVSYLEWESRLALEAAQSESGPAEDRAVPRWGWPCDVAPHSGSAEAEVAYVDAPAAQLPAPGEPVTFADVRSLFREMDRSTMLFAFDLWSFEDVRRHADAILARVEDGSMPCDRSWSPAEIDVFRRWMEAGLPG</sequence>
<dbReference type="Gene3D" id="1.10.490.10">
    <property type="entry name" value="Globins"/>
    <property type="match status" value="1"/>
</dbReference>
<dbReference type="InterPro" id="IPR052950">
    <property type="entry name" value="CISD"/>
</dbReference>
<dbReference type="InterPro" id="IPR042216">
    <property type="entry name" value="MitoNEET_CISD"/>
</dbReference>
<accession>A0ABY4YLD6</accession>
<protein>
    <submittedName>
        <fullName evidence="6">CDGSH iron-sulfur domain-containing protein</fullName>
    </submittedName>
</protein>